<feature type="region of interest" description="Disordered" evidence="4">
    <location>
        <begin position="288"/>
        <end position="315"/>
    </location>
</feature>
<comment type="caution">
    <text evidence="6">The sequence shown here is derived from an EMBL/GenBank/DDBJ whole genome shotgun (WGS) entry which is preliminary data.</text>
</comment>
<dbReference type="PANTHER" id="PTHR43280">
    <property type="entry name" value="ARAC-FAMILY TRANSCRIPTIONAL REGULATOR"/>
    <property type="match status" value="1"/>
</dbReference>
<reference evidence="6 7" key="1">
    <citation type="submission" date="2017-05" db="EMBL/GenBank/DDBJ databases">
        <authorList>
            <person name="Varghese N."/>
            <person name="Submissions S."/>
        </authorList>
    </citation>
    <scope>NUCLEOTIDE SEQUENCE [LARGE SCALE GENOMIC DNA]</scope>
    <source>
        <strain evidence="6 7">DSM 29734</strain>
    </source>
</reference>
<dbReference type="PRINTS" id="PR00032">
    <property type="entry name" value="HTHARAC"/>
</dbReference>
<evidence type="ECO:0000256" key="2">
    <source>
        <dbReference type="ARBA" id="ARBA00023125"/>
    </source>
</evidence>
<keyword evidence="3" id="KW-0804">Transcription</keyword>
<keyword evidence="1" id="KW-0805">Transcription regulation</keyword>
<dbReference type="EMBL" id="FXTY01000003">
    <property type="protein sequence ID" value="SMP18628.1"/>
    <property type="molecule type" value="Genomic_DNA"/>
</dbReference>
<evidence type="ECO:0000256" key="1">
    <source>
        <dbReference type="ARBA" id="ARBA00023015"/>
    </source>
</evidence>
<dbReference type="CDD" id="cd06976">
    <property type="entry name" value="cupin_MtlR-like_N"/>
    <property type="match status" value="1"/>
</dbReference>
<gene>
    <name evidence="6" type="ORF">SAMN06265373_103292</name>
</gene>
<dbReference type="GO" id="GO:0003677">
    <property type="term" value="F:DNA binding"/>
    <property type="evidence" value="ECO:0007669"/>
    <property type="project" value="UniProtKB-KW"/>
</dbReference>
<dbReference type="Proteomes" id="UP001157961">
    <property type="component" value="Unassembled WGS sequence"/>
</dbReference>
<accession>A0ABY1NXK4</accession>
<evidence type="ECO:0000313" key="6">
    <source>
        <dbReference type="EMBL" id="SMP18628.1"/>
    </source>
</evidence>
<feature type="domain" description="HTH araC/xylS-type" evidence="5">
    <location>
        <begin position="197"/>
        <end position="295"/>
    </location>
</feature>
<name>A0ABY1NXK4_9RHOB</name>
<dbReference type="InterPro" id="IPR018060">
    <property type="entry name" value="HTH_AraC"/>
</dbReference>
<dbReference type="PROSITE" id="PS01124">
    <property type="entry name" value="HTH_ARAC_FAMILY_2"/>
    <property type="match status" value="1"/>
</dbReference>
<evidence type="ECO:0000256" key="3">
    <source>
        <dbReference type="ARBA" id="ARBA00023163"/>
    </source>
</evidence>
<dbReference type="SUPFAM" id="SSF51182">
    <property type="entry name" value="RmlC-like cupins"/>
    <property type="match status" value="1"/>
</dbReference>
<keyword evidence="7" id="KW-1185">Reference proteome</keyword>
<dbReference type="Pfam" id="PF12833">
    <property type="entry name" value="HTH_18"/>
    <property type="match status" value="1"/>
</dbReference>
<protein>
    <submittedName>
        <fullName evidence="6">AraC-type DNA-binding protein</fullName>
    </submittedName>
</protein>
<sequence>MRPEPINPTETHAFFEQVEIQPGHSFLWRVDDYPWERNVWNYHPEFEIHLIRHSSGLAYVGDHIGQFEAGHLYLVGSDLPHNWITPYIGDELLEARDIVLQFDPHVFLNAANGFPELKRVEEMFAKAARGLEFIGDTRDVGRRILESMDGSGSLADLSKMIELLSVLSRSEDVSVLSSEAFSVEDHIKGVKDHKVIEAALDYLQRNFLDSPSLKEVAEVVGMSESAFSRFFKSKTGNTFSEHMTSLRLWMAGKLLLETDDAITSICFEAGFNNIANFNRTFLRKTGMTPSKYRKASRQRNLSKQQERSLSTFARD</sequence>
<dbReference type="RefSeq" id="WP_283425741.1">
    <property type="nucleotide sequence ID" value="NZ_FXTY01000003.1"/>
</dbReference>
<keyword evidence="2 6" id="KW-0238">DNA-binding</keyword>
<dbReference type="SMART" id="SM00342">
    <property type="entry name" value="HTH_ARAC"/>
    <property type="match status" value="1"/>
</dbReference>
<dbReference type="SUPFAM" id="SSF46689">
    <property type="entry name" value="Homeodomain-like"/>
    <property type="match status" value="2"/>
</dbReference>
<organism evidence="6 7">
    <name type="scientific">Shimia sagamensis</name>
    <dbReference type="NCBI Taxonomy" id="1566352"/>
    <lineage>
        <taxon>Bacteria</taxon>
        <taxon>Pseudomonadati</taxon>
        <taxon>Pseudomonadota</taxon>
        <taxon>Alphaproteobacteria</taxon>
        <taxon>Rhodobacterales</taxon>
        <taxon>Roseobacteraceae</taxon>
    </lineage>
</organism>
<evidence type="ECO:0000259" key="5">
    <source>
        <dbReference type="PROSITE" id="PS01124"/>
    </source>
</evidence>
<proteinExistence type="predicted"/>
<dbReference type="InterPro" id="IPR009057">
    <property type="entry name" value="Homeodomain-like_sf"/>
</dbReference>
<evidence type="ECO:0000313" key="7">
    <source>
        <dbReference type="Proteomes" id="UP001157961"/>
    </source>
</evidence>
<dbReference type="Gene3D" id="1.10.10.60">
    <property type="entry name" value="Homeodomain-like"/>
    <property type="match status" value="2"/>
</dbReference>
<dbReference type="InterPro" id="IPR020449">
    <property type="entry name" value="Tscrpt_reg_AraC-type_HTH"/>
</dbReference>
<dbReference type="PANTHER" id="PTHR43280:SF27">
    <property type="entry name" value="TRANSCRIPTIONAL REGULATOR MTLR"/>
    <property type="match status" value="1"/>
</dbReference>
<feature type="compositionally biased region" description="Polar residues" evidence="4">
    <location>
        <begin position="298"/>
        <end position="315"/>
    </location>
</feature>
<evidence type="ECO:0000256" key="4">
    <source>
        <dbReference type="SAM" id="MobiDB-lite"/>
    </source>
</evidence>
<dbReference type="InterPro" id="IPR011051">
    <property type="entry name" value="RmlC_Cupin_sf"/>
</dbReference>